<evidence type="ECO:0000256" key="7">
    <source>
        <dbReference type="ARBA" id="ARBA00023239"/>
    </source>
</evidence>
<comment type="function">
    <text evidence="2 10">Forms oxaloacetate, a four-carbon dicarboxylic acid source for the tricarboxylic acid cycle.</text>
</comment>
<evidence type="ECO:0000256" key="12">
    <source>
        <dbReference type="PROSITE-ProRule" id="PRU10112"/>
    </source>
</evidence>
<feature type="active site" evidence="10 11">
    <location>
        <position position="149"/>
    </location>
</feature>
<dbReference type="EC" id="4.1.1.31" evidence="4 10"/>
<keyword evidence="7 10" id="KW-0456">Lyase</keyword>
<evidence type="ECO:0000256" key="9">
    <source>
        <dbReference type="ARBA" id="ARBA00048995"/>
    </source>
</evidence>
<dbReference type="Proteomes" id="UP000009232">
    <property type="component" value="Chromosome"/>
</dbReference>
<keyword evidence="13" id="KW-0670">Pyruvate</keyword>
<dbReference type="HOGENOM" id="CLU_006557_2_0_6"/>
<dbReference type="InterPro" id="IPR022805">
    <property type="entry name" value="PEP_COase_bac/pln-type"/>
</dbReference>
<dbReference type="NCBIfam" id="NF000584">
    <property type="entry name" value="PRK00009.1"/>
    <property type="match status" value="1"/>
</dbReference>
<dbReference type="EMBL" id="CP002776">
    <property type="protein sequence ID" value="AEG32007.1"/>
    <property type="molecule type" value="Genomic_DNA"/>
</dbReference>
<evidence type="ECO:0000256" key="6">
    <source>
        <dbReference type="ARBA" id="ARBA00022842"/>
    </source>
</evidence>
<feature type="active site" evidence="10 12">
    <location>
        <position position="594"/>
    </location>
</feature>
<sequence length="935" mass="106603">MNVSAQTESHDKQLRARVKLLGQLLGEVIESQVGRTTLDAVEKLRRGYIQLRKQDDPELRQSLVTFIEQQSPENLILIIRAFNIYFSLANLAEEEHQYHGRQSQLKSDGPLWMGSMLQTIGEFKEAGLASEDVSKLLSKIKYIPVFTAHPTESKRRAVMENLRRIFVTLDGLNEAETHNNSYTRQDVISKLRYQIQVLWKTDEVRQTKPTVSDEIRNGIYYFRQSLFQSVPQVYRYLERALGRHYPDIAHQVPPFLTFGSWIGGDRDGNPFVTHQTTREAIYLQSRSVLYEYEKRLLELSAMLTHSRHICDIHQDIINRATIVDADLLEKVFHKRAERFKDEPYRRFLYLMRGRIRENLAYIEARLNNEQPPQSSSRFAYSSEDEFLADLQLIHESLCNHGDQSVANATLKDLIRLVETFGFYLMRLDIRQESTVHTEAVAELLSHLEIDYNQLDEADKLNLLAKHVASATIIDTQHLALKPMTAEVLEVFNALRELRKEISPKAFNNYVISMTHEASHVMEVLFLAHQAGLAGYNAGEPYCDIHITPLFETIEDLGHIVPVTENLFNNPTYLALLKASGNQQEIMLGYSDSAKDGGNLSSAWSLYQAQQKIMKVADAFEIDCRLFHGRGGTIGRGGGPTHMAILSQPTGTVRGEIKFTEQGEVLSYKYSNSETASYELSLGVTGLMKASLCLVKDVTKDDPTHLSTMEQLAKDGEASYRLLTDHTEGFFKLFYEATPVNEIGLLNIGSRPSHRKKGNLSKSSIRAIPWVFGWAQARLTFPAWFGTGHALDEWTKHNSQAGLLDMYNKWPFFRALLSNIQMALYKTQLITGKEYCEIASDREQAMHIYNMIAEEHARTVEYSLSVSDNPYLMAETPSIALSLQRRNPYLDPLNHIQIVLLKRFKDESVSEQERDIWLKPLLNSINAIAAGMRNTG</sequence>
<dbReference type="eggNOG" id="COG2352">
    <property type="taxonomic scope" value="Bacteria"/>
</dbReference>
<dbReference type="InterPro" id="IPR033129">
    <property type="entry name" value="PEPCASE_His_AS"/>
</dbReference>
<dbReference type="HAMAP" id="MF_00595">
    <property type="entry name" value="PEPcase_type1"/>
    <property type="match status" value="1"/>
</dbReference>
<organism evidence="13 14">
    <name type="scientific">Thiomicrospira cyclica (strain DSM 14477 / JCM 11371 / ALM1)</name>
    <name type="common">Thioalkalimicrobium cyclicum</name>
    <dbReference type="NCBI Taxonomy" id="717773"/>
    <lineage>
        <taxon>Bacteria</taxon>
        <taxon>Pseudomonadati</taxon>
        <taxon>Pseudomonadota</taxon>
        <taxon>Gammaproteobacteria</taxon>
        <taxon>Thiotrichales</taxon>
        <taxon>Piscirickettsiaceae</taxon>
        <taxon>Thiomicrospira</taxon>
    </lineage>
</organism>
<dbReference type="PANTHER" id="PTHR30523">
    <property type="entry name" value="PHOSPHOENOLPYRUVATE CARBOXYLASE"/>
    <property type="match status" value="1"/>
</dbReference>
<dbReference type="GO" id="GO:0005829">
    <property type="term" value="C:cytosol"/>
    <property type="evidence" value="ECO:0007669"/>
    <property type="project" value="TreeGrafter"/>
</dbReference>
<accession>F6D980</accession>
<keyword evidence="8 10" id="KW-0120">Carbon dioxide fixation</keyword>
<name>F6D980_THICA</name>
<dbReference type="GO" id="GO:0006107">
    <property type="term" value="P:oxaloacetate metabolic process"/>
    <property type="evidence" value="ECO:0007669"/>
    <property type="project" value="UniProtKB-UniRule"/>
</dbReference>
<evidence type="ECO:0000256" key="5">
    <source>
        <dbReference type="ARBA" id="ARBA00022419"/>
    </source>
</evidence>
<comment type="similarity">
    <text evidence="3 10">Belongs to the PEPCase type 1 family.</text>
</comment>
<dbReference type="GO" id="GO:0000287">
    <property type="term" value="F:magnesium ion binding"/>
    <property type="evidence" value="ECO:0007669"/>
    <property type="project" value="UniProtKB-UniRule"/>
</dbReference>
<dbReference type="InterPro" id="IPR015813">
    <property type="entry name" value="Pyrv/PenolPyrv_kinase-like_dom"/>
</dbReference>
<dbReference type="InterPro" id="IPR018129">
    <property type="entry name" value="PEP_COase_Lys_AS"/>
</dbReference>
<dbReference type="STRING" id="717773.Thicy_1240"/>
<gene>
    <name evidence="10" type="primary">ppc</name>
    <name evidence="13" type="ordered locus">Thicy_1240</name>
</gene>
<dbReference type="PANTHER" id="PTHR30523:SF46">
    <property type="entry name" value="PHOSPHOENOLPYRUVATE CARBOXYLASE"/>
    <property type="match status" value="1"/>
</dbReference>
<comment type="catalytic activity">
    <reaction evidence="9 10">
        <text>oxaloacetate + phosphate = phosphoenolpyruvate + hydrogencarbonate</text>
        <dbReference type="Rhea" id="RHEA:28370"/>
        <dbReference type="ChEBI" id="CHEBI:16452"/>
        <dbReference type="ChEBI" id="CHEBI:17544"/>
        <dbReference type="ChEBI" id="CHEBI:43474"/>
        <dbReference type="ChEBI" id="CHEBI:58702"/>
        <dbReference type="EC" id="4.1.1.31"/>
    </reaction>
</comment>
<dbReference type="PROSITE" id="PS00781">
    <property type="entry name" value="PEPCASE_1"/>
    <property type="match status" value="1"/>
</dbReference>
<dbReference type="GO" id="GO:0006099">
    <property type="term" value="P:tricarboxylic acid cycle"/>
    <property type="evidence" value="ECO:0007669"/>
    <property type="project" value="InterPro"/>
</dbReference>
<dbReference type="PROSITE" id="PS00393">
    <property type="entry name" value="PEPCASE_2"/>
    <property type="match status" value="1"/>
</dbReference>
<evidence type="ECO:0000256" key="10">
    <source>
        <dbReference type="HAMAP-Rule" id="MF_00595"/>
    </source>
</evidence>
<comment type="cofactor">
    <cofactor evidence="1 10">
        <name>Mg(2+)</name>
        <dbReference type="ChEBI" id="CHEBI:18420"/>
    </cofactor>
</comment>
<evidence type="ECO:0000256" key="2">
    <source>
        <dbReference type="ARBA" id="ARBA00003670"/>
    </source>
</evidence>
<dbReference type="GO" id="GO:0015977">
    <property type="term" value="P:carbon fixation"/>
    <property type="evidence" value="ECO:0007669"/>
    <property type="project" value="UniProtKB-UniRule"/>
</dbReference>
<keyword evidence="6 10" id="KW-0460">Magnesium</keyword>
<evidence type="ECO:0000313" key="14">
    <source>
        <dbReference type="Proteomes" id="UP000009232"/>
    </source>
</evidence>
<dbReference type="OrthoDB" id="9768133at2"/>
<dbReference type="GO" id="GO:0008964">
    <property type="term" value="F:phosphoenolpyruvate carboxylase activity"/>
    <property type="evidence" value="ECO:0007669"/>
    <property type="project" value="UniProtKB-UniRule"/>
</dbReference>
<dbReference type="Gene3D" id="1.20.1440.90">
    <property type="entry name" value="Phosphoenolpyruvate/pyruvate domain"/>
    <property type="match status" value="1"/>
</dbReference>
<dbReference type="SUPFAM" id="SSF51621">
    <property type="entry name" value="Phosphoenolpyruvate/pyruvate domain"/>
    <property type="match status" value="1"/>
</dbReference>
<dbReference type="InterPro" id="IPR021135">
    <property type="entry name" value="PEP_COase"/>
</dbReference>
<evidence type="ECO:0000256" key="8">
    <source>
        <dbReference type="ARBA" id="ARBA00023300"/>
    </source>
</evidence>
<protein>
    <recommendedName>
        <fullName evidence="5 10">Phosphoenolpyruvate carboxylase</fullName>
        <shortName evidence="10">PEPC</shortName>
        <shortName evidence="10">PEPCase</shortName>
        <ecNumber evidence="4 10">4.1.1.31</ecNumber>
    </recommendedName>
</protein>
<comment type="subunit">
    <text evidence="10">Homotetramer.</text>
</comment>
<dbReference type="KEGG" id="tcy:Thicy_1240"/>
<dbReference type="PRINTS" id="PR00150">
    <property type="entry name" value="PEPCARBXLASE"/>
</dbReference>
<evidence type="ECO:0000256" key="1">
    <source>
        <dbReference type="ARBA" id="ARBA00001946"/>
    </source>
</evidence>
<dbReference type="RefSeq" id="WP_013835783.1">
    <property type="nucleotide sequence ID" value="NC_015581.1"/>
</dbReference>
<dbReference type="Pfam" id="PF00311">
    <property type="entry name" value="PEPcase"/>
    <property type="match status" value="1"/>
</dbReference>
<evidence type="ECO:0000256" key="11">
    <source>
        <dbReference type="PROSITE-ProRule" id="PRU10111"/>
    </source>
</evidence>
<proteinExistence type="inferred from homology"/>
<evidence type="ECO:0000256" key="4">
    <source>
        <dbReference type="ARBA" id="ARBA00012305"/>
    </source>
</evidence>
<keyword evidence="14" id="KW-1185">Reference proteome</keyword>
<reference evidence="13 14" key="1">
    <citation type="submission" date="2011-05" db="EMBL/GenBank/DDBJ databases">
        <title>Complete sequence of Thioalkalimicrobium cyclicum ALM1.</title>
        <authorList>
            <consortium name="US DOE Joint Genome Institute"/>
            <person name="Lucas S."/>
            <person name="Han J."/>
            <person name="Lapidus A."/>
            <person name="Cheng J.-F."/>
            <person name="Goodwin L."/>
            <person name="Pitluck S."/>
            <person name="Peters L."/>
            <person name="Mikhailova N."/>
            <person name="Davenport K."/>
            <person name="Han C."/>
            <person name="Tapia R."/>
            <person name="Land M."/>
            <person name="Hauser L."/>
            <person name="Kyrpides N."/>
            <person name="Ivanova N."/>
            <person name="Pagani I."/>
            <person name="Kappler U."/>
            <person name="Woyke T."/>
        </authorList>
    </citation>
    <scope>NUCLEOTIDE SEQUENCE [LARGE SCALE GENOMIC DNA]</scope>
    <source>
        <strain evidence="14">DSM 14477 / JCM 11371 / ALM1</strain>
    </source>
</reference>
<evidence type="ECO:0000313" key="13">
    <source>
        <dbReference type="EMBL" id="AEG32007.1"/>
    </source>
</evidence>
<evidence type="ECO:0000256" key="3">
    <source>
        <dbReference type="ARBA" id="ARBA00008346"/>
    </source>
</evidence>
<dbReference type="AlphaFoldDB" id="F6D980"/>